<evidence type="ECO:0000313" key="2">
    <source>
        <dbReference type="EMBL" id="RDH44543.1"/>
    </source>
</evidence>
<reference evidence="2 3" key="1">
    <citation type="submission" date="2017-04" db="EMBL/GenBank/DDBJ databases">
        <title>Draft genome sequence of Zooshikella ganghwensis VG4 isolated from Red Sea sediments.</title>
        <authorList>
            <person name="Rehman Z."/>
            <person name="Alam I."/>
            <person name="Kamau A."/>
            <person name="Bajic V."/>
            <person name="Leiknes T."/>
        </authorList>
    </citation>
    <scope>NUCLEOTIDE SEQUENCE [LARGE SCALE GENOMIC DNA]</scope>
    <source>
        <strain evidence="2 3">VG4</strain>
    </source>
</reference>
<dbReference type="EMBL" id="NDXW01000001">
    <property type="protein sequence ID" value="RDH44543.1"/>
    <property type="molecule type" value="Genomic_DNA"/>
</dbReference>
<gene>
    <name evidence="2" type="ORF">B9G39_14490</name>
</gene>
<dbReference type="Proteomes" id="UP000257039">
    <property type="component" value="Unassembled WGS sequence"/>
</dbReference>
<keyword evidence="1" id="KW-1133">Transmembrane helix</keyword>
<name>A0A4P9VMH1_9GAMM</name>
<evidence type="ECO:0000256" key="1">
    <source>
        <dbReference type="SAM" id="Phobius"/>
    </source>
</evidence>
<dbReference type="RefSeq" id="WP_094787673.1">
    <property type="nucleotide sequence ID" value="NZ_NDXW01000001.1"/>
</dbReference>
<keyword evidence="3" id="KW-1185">Reference proteome</keyword>
<accession>A0A4P9VMH1</accession>
<sequence length="329" mass="37670">MQWYVPVIQLNLSALRWLCLLRLGLRLWLVLFVIFASGAAHSFPFGGLLKGGEYIHQSELVTGAVYARDIIKGENDAPILVEYDLEGNEVKALGEHSGRYADTRIMSITEYNGYLLLREKVENLYAQKFVLLKRNAYENSLLLDQDGNPINKKALLPDTLFVWILKQEFIVPDENYILLEVPVDPYLSPFTVELNTLRSLLVSNTSGKIIYKSHNNIGYRTGFIVNPKSGEQSTFRRKFDDELLNPIAYAKVFAAASGKEFTSTTDELGKYRIEYFNPPCPGIEITYHNPIIAELHYSRFHPGKKERDIYGCPAYVNCFPVKLFHFYYT</sequence>
<comment type="caution">
    <text evidence="2">The sequence shown here is derived from an EMBL/GenBank/DDBJ whole genome shotgun (WGS) entry which is preliminary data.</text>
</comment>
<feature type="transmembrane region" description="Helical" evidence="1">
    <location>
        <begin position="20"/>
        <end position="40"/>
    </location>
</feature>
<proteinExistence type="predicted"/>
<keyword evidence="1" id="KW-0472">Membrane</keyword>
<evidence type="ECO:0000313" key="3">
    <source>
        <dbReference type="Proteomes" id="UP000257039"/>
    </source>
</evidence>
<protein>
    <submittedName>
        <fullName evidence="2">Uncharacterized protein</fullName>
    </submittedName>
</protein>
<organism evidence="2 3">
    <name type="scientific">Zooshikella ganghwensis</name>
    <dbReference type="NCBI Taxonomy" id="202772"/>
    <lineage>
        <taxon>Bacteria</taxon>
        <taxon>Pseudomonadati</taxon>
        <taxon>Pseudomonadota</taxon>
        <taxon>Gammaproteobacteria</taxon>
        <taxon>Oceanospirillales</taxon>
        <taxon>Zooshikellaceae</taxon>
        <taxon>Zooshikella</taxon>
    </lineage>
</organism>
<dbReference type="AlphaFoldDB" id="A0A4P9VMH1"/>
<keyword evidence="1" id="KW-0812">Transmembrane</keyword>